<dbReference type="EMBL" id="CM001487">
    <property type="protein sequence ID" value="EIM55974.1"/>
    <property type="molecule type" value="Genomic_DNA"/>
</dbReference>
<dbReference type="CDD" id="cd00761">
    <property type="entry name" value="Glyco_tranf_GTA_type"/>
    <property type="match status" value="1"/>
</dbReference>
<dbReference type="Pfam" id="PF00535">
    <property type="entry name" value="Glycos_transf_2"/>
    <property type="match status" value="1"/>
</dbReference>
<evidence type="ECO:0000313" key="2">
    <source>
        <dbReference type="EMBL" id="EIM55974.1"/>
    </source>
</evidence>
<dbReference type="InterPro" id="IPR029044">
    <property type="entry name" value="Nucleotide-diphossugar_trans"/>
</dbReference>
<feature type="domain" description="Glycosyltransferase 2-like" evidence="1">
    <location>
        <begin position="3"/>
        <end position="171"/>
    </location>
</feature>
<protein>
    <submittedName>
        <fullName evidence="2">Putative glycosyltransferase</fullName>
    </submittedName>
</protein>
<dbReference type="eggNOG" id="COG1216">
    <property type="taxonomic scope" value="Bacteria"/>
</dbReference>
<sequence length="303" mass="35127">MVSAIITTHNRKTLLEKAIKSVLNQTYKDIECIVVDDCSSDGTKEYIEDYIRTGSIRYIFISKENSRGGNYARNVGIINSRGELIAFLDDDDEWMPSKIEKQVLAMNADPSVGFVYCGRLVERNMDPASRYVDVIAHDHLMDGDISKEVLIRIITTTTTTIMIRRSLIDKVGMFDENLKFWQEYEYSIRLLQVTKAKCIREPLILYRIIDGDINRLTSKINGWEEAIKYIERKHKTLLGSLSDEEKAMRKIFVCLDGYSRAKKNKKRCAMIKYIWGVLSNSGCRRIIIKKYTKKLFVKDIRFT</sequence>
<evidence type="ECO:0000259" key="1">
    <source>
        <dbReference type="Pfam" id="PF00535"/>
    </source>
</evidence>
<evidence type="ECO:0000313" key="3">
    <source>
        <dbReference type="Proteomes" id="UP000005753"/>
    </source>
</evidence>
<organism evidence="2 3">
    <name type="scientific">Eubacterium cellulosolvens (strain ATCC 43171 / JCM 9499 / 6)</name>
    <name type="common">Cillobacterium cellulosolvens</name>
    <dbReference type="NCBI Taxonomy" id="633697"/>
    <lineage>
        <taxon>Bacteria</taxon>
        <taxon>Bacillati</taxon>
        <taxon>Bacillota</taxon>
        <taxon>Clostridia</taxon>
        <taxon>Eubacteriales</taxon>
        <taxon>Eubacteriaceae</taxon>
        <taxon>Eubacterium</taxon>
    </lineage>
</organism>
<reference evidence="2 3" key="2">
    <citation type="submission" date="2012-02" db="EMBL/GenBank/DDBJ databases">
        <title>Improved High-Quality Draft sequence of Eubacterium cellulosolvens 6.</title>
        <authorList>
            <consortium name="US DOE Joint Genome Institute"/>
            <person name="Lucas S."/>
            <person name="Han J."/>
            <person name="Lapidus A."/>
            <person name="Cheng J.-F."/>
            <person name="Goodwin L."/>
            <person name="Pitluck S."/>
            <person name="Peters L."/>
            <person name="Mikhailova N."/>
            <person name="Gu W."/>
            <person name="Detter J.C."/>
            <person name="Han C."/>
            <person name="Tapia R."/>
            <person name="Land M."/>
            <person name="Hauser L."/>
            <person name="Kyrpides N."/>
            <person name="Ivanova N."/>
            <person name="Pagani I."/>
            <person name="Johnson E."/>
            <person name="Mukhopadhyay B."/>
            <person name="Anderson I."/>
            <person name="Woyke T."/>
        </authorList>
    </citation>
    <scope>NUCLEOTIDE SEQUENCE [LARGE SCALE GENOMIC DNA]</scope>
    <source>
        <strain evidence="2 3">6</strain>
    </source>
</reference>
<dbReference type="InterPro" id="IPR001173">
    <property type="entry name" value="Glyco_trans_2-like"/>
</dbReference>
<dbReference type="Gene3D" id="3.90.550.10">
    <property type="entry name" value="Spore Coat Polysaccharide Biosynthesis Protein SpsA, Chain A"/>
    <property type="match status" value="1"/>
</dbReference>
<dbReference type="STRING" id="633697.EubceDRAFT1_0109"/>
<proteinExistence type="predicted"/>
<reference evidence="2 3" key="1">
    <citation type="submission" date="2010-08" db="EMBL/GenBank/DDBJ databases">
        <authorList>
            <consortium name="US DOE Joint Genome Institute (JGI-PGF)"/>
            <person name="Lucas S."/>
            <person name="Copeland A."/>
            <person name="Lapidus A."/>
            <person name="Cheng J.-F."/>
            <person name="Bruce D."/>
            <person name="Goodwin L."/>
            <person name="Pitluck S."/>
            <person name="Land M.L."/>
            <person name="Hauser L."/>
            <person name="Chang Y.-J."/>
            <person name="Anderson I.J."/>
            <person name="Johnson E."/>
            <person name="Mulhopadhyay B."/>
            <person name="Kyrpides N."/>
            <person name="Woyke T.J."/>
        </authorList>
    </citation>
    <scope>NUCLEOTIDE SEQUENCE [LARGE SCALE GENOMIC DNA]</scope>
    <source>
        <strain evidence="2 3">6</strain>
    </source>
</reference>
<dbReference type="GO" id="GO:0016758">
    <property type="term" value="F:hexosyltransferase activity"/>
    <property type="evidence" value="ECO:0007669"/>
    <property type="project" value="UniProtKB-ARBA"/>
</dbReference>
<name>I5AQA1_EUBC6</name>
<accession>I5AQA1</accession>
<dbReference type="AlphaFoldDB" id="I5AQA1"/>
<gene>
    <name evidence="2" type="ORF">EubceDRAFT1_0109</name>
</gene>
<dbReference type="SUPFAM" id="SSF53448">
    <property type="entry name" value="Nucleotide-diphospho-sugar transferases"/>
    <property type="match status" value="1"/>
</dbReference>
<keyword evidence="2" id="KW-0808">Transferase</keyword>
<keyword evidence="3" id="KW-1185">Reference proteome</keyword>
<dbReference type="Proteomes" id="UP000005753">
    <property type="component" value="Chromosome"/>
</dbReference>
<dbReference type="PANTHER" id="PTHR22916:SF3">
    <property type="entry name" value="UDP-GLCNAC:BETAGAL BETA-1,3-N-ACETYLGLUCOSAMINYLTRANSFERASE-LIKE PROTEIN 1"/>
    <property type="match status" value="1"/>
</dbReference>
<dbReference type="HOGENOM" id="CLU_025996_0_5_9"/>
<dbReference type="PANTHER" id="PTHR22916">
    <property type="entry name" value="GLYCOSYLTRANSFERASE"/>
    <property type="match status" value="1"/>
</dbReference>